<dbReference type="EMBL" id="SNRW01002363">
    <property type="protein sequence ID" value="KAA6393019.1"/>
    <property type="molecule type" value="Genomic_DNA"/>
</dbReference>
<comment type="caution">
    <text evidence="2">The sequence shown here is derived from an EMBL/GenBank/DDBJ whole genome shotgun (WGS) entry which is preliminary data.</text>
</comment>
<dbReference type="AlphaFoldDB" id="A0A5J4WFA2"/>
<dbReference type="PANTHER" id="PTHR14795">
    <property type="entry name" value="HELICASE RELATED"/>
    <property type="match status" value="1"/>
</dbReference>
<proteinExistence type="predicted"/>
<feature type="transmembrane region" description="Helical" evidence="1">
    <location>
        <begin position="7"/>
        <end position="27"/>
    </location>
</feature>
<name>A0A5J4WFA2_9EUKA</name>
<evidence type="ECO:0000313" key="3">
    <source>
        <dbReference type="Proteomes" id="UP000324800"/>
    </source>
</evidence>
<keyword evidence="1" id="KW-0812">Transmembrane</keyword>
<dbReference type="SUPFAM" id="SSF56300">
    <property type="entry name" value="Metallo-dependent phosphatases"/>
    <property type="match status" value="1"/>
</dbReference>
<evidence type="ECO:0000313" key="2">
    <source>
        <dbReference type="EMBL" id="KAA6393019.1"/>
    </source>
</evidence>
<dbReference type="Proteomes" id="UP000324800">
    <property type="component" value="Unassembled WGS sequence"/>
</dbReference>
<dbReference type="PANTHER" id="PTHR14795:SF0">
    <property type="entry name" value="TRANSMEMBRANE PROTEIN 62"/>
    <property type="match status" value="1"/>
</dbReference>
<gene>
    <name evidence="2" type="ORF">EZS28_011454</name>
</gene>
<keyword evidence="1" id="KW-1133">Transmembrane helix</keyword>
<protein>
    <recommendedName>
        <fullName evidence="4">Calcineurin-like phosphoesterase domain-containing protein</fullName>
    </recommendedName>
</protein>
<sequence length="371" mass="43133">MICFLAGVFHFISGIQILIYTLLTFYYNDTPQLHYEQRENFVNASGIIGNSSNGIAWFIHCSDMHIGKYPYLADYIKSYFDEVIHDLVKPFVEIWSKEELVQKASMQHLNGNYIRNPFIDLNGNHASIYQMSKEIMILLESHITSLMKILFQYMHLVQKKLKYSFVLIDAAPDPGTDLSFSIFGGFNRWKTKSYQKASQYEQLQSELSKPDILDSDHVFLVSHYTSPSLNMDTRHNIQKILKQGKFNENDELHRRNIWGFLTGHIHNERMDSTRNQRRYVEAQVAAMLESQLFRIYVIDNDMLPPIIYGAITNPPNVMQITQRVPHYLVKNSTHIRALIFSQSPIINCWVDILAGVDDQTKWLMAPQLSIN</sequence>
<keyword evidence="1" id="KW-0472">Membrane</keyword>
<reference evidence="2 3" key="1">
    <citation type="submission" date="2019-03" db="EMBL/GenBank/DDBJ databases">
        <title>Single cell metagenomics reveals metabolic interactions within the superorganism composed of flagellate Streblomastix strix and complex community of Bacteroidetes bacteria on its surface.</title>
        <authorList>
            <person name="Treitli S.C."/>
            <person name="Kolisko M."/>
            <person name="Husnik F."/>
            <person name="Keeling P."/>
            <person name="Hampl V."/>
        </authorList>
    </citation>
    <scope>NUCLEOTIDE SEQUENCE [LARGE SCALE GENOMIC DNA]</scope>
    <source>
        <strain evidence="2">ST1C</strain>
    </source>
</reference>
<evidence type="ECO:0000256" key="1">
    <source>
        <dbReference type="SAM" id="Phobius"/>
    </source>
</evidence>
<dbReference type="OrthoDB" id="27234at2759"/>
<dbReference type="InterPro" id="IPR029052">
    <property type="entry name" value="Metallo-depent_PP-like"/>
</dbReference>
<evidence type="ECO:0008006" key="4">
    <source>
        <dbReference type="Google" id="ProtNLM"/>
    </source>
</evidence>
<accession>A0A5J4WFA2</accession>
<organism evidence="2 3">
    <name type="scientific">Streblomastix strix</name>
    <dbReference type="NCBI Taxonomy" id="222440"/>
    <lineage>
        <taxon>Eukaryota</taxon>
        <taxon>Metamonada</taxon>
        <taxon>Preaxostyla</taxon>
        <taxon>Oxymonadida</taxon>
        <taxon>Streblomastigidae</taxon>
        <taxon>Streblomastix</taxon>
    </lineage>
</organism>